<dbReference type="Proteomes" id="UP000276770">
    <property type="component" value="Unassembled WGS sequence"/>
</dbReference>
<reference evidence="3 4" key="1">
    <citation type="submission" date="2018-10" db="EMBL/GenBank/DDBJ databases">
        <title>Falsibacillus sp. genome draft.</title>
        <authorList>
            <person name="Shi S."/>
        </authorList>
    </citation>
    <scope>NUCLEOTIDE SEQUENCE [LARGE SCALE GENOMIC DNA]</scope>
    <source>
        <strain evidence="3 4">GY 10110</strain>
    </source>
</reference>
<proteinExistence type="predicted"/>
<name>A0A3L7JQS7_9BACI</name>
<dbReference type="InterPro" id="IPR005182">
    <property type="entry name" value="YdbS-like_PH"/>
</dbReference>
<keyword evidence="1" id="KW-1133">Transmembrane helix</keyword>
<comment type="caution">
    <text evidence="3">The sequence shown here is derived from an EMBL/GenBank/DDBJ whole genome shotgun (WGS) entry which is preliminary data.</text>
</comment>
<sequence>MRGSEPSNRVSPKALTVWRMEGMIYSLICLIIFIAGIAATIKFDWPKWPIAAGAALVIVCCYIFGFLFPYIKWKRWRYEVRDQEIELQHGMVFIKRTLVPMVRVQHVDTVQGPLLRKYHLSTITISTAATIHHIPAIETVEADDLRASISRLARVAEDDV</sequence>
<dbReference type="AlphaFoldDB" id="A0A3L7JQS7"/>
<dbReference type="Pfam" id="PF03703">
    <property type="entry name" value="bPH_2"/>
    <property type="match status" value="1"/>
</dbReference>
<feature type="transmembrane region" description="Helical" evidence="1">
    <location>
        <begin position="49"/>
        <end position="71"/>
    </location>
</feature>
<organism evidence="3 4">
    <name type="scientific">Falsibacillus albus</name>
    <dbReference type="NCBI Taxonomy" id="2478915"/>
    <lineage>
        <taxon>Bacteria</taxon>
        <taxon>Bacillati</taxon>
        <taxon>Bacillota</taxon>
        <taxon>Bacilli</taxon>
        <taxon>Bacillales</taxon>
        <taxon>Bacillaceae</taxon>
        <taxon>Falsibacillus</taxon>
    </lineage>
</organism>
<dbReference type="PANTHER" id="PTHR34473:SF2">
    <property type="entry name" value="UPF0699 TRANSMEMBRANE PROTEIN YDBT"/>
    <property type="match status" value="1"/>
</dbReference>
<keyword evidence="4" id="KW-1185">Reference proteome</keyword>
<evidence type="ECO:0000313" key="4">
    <source>
        <dbReference type="Proteomes" id="UP000276770"/>
    </source>
</evidence>
<dbReference type="OrthoDB" id="1750577at2"/>
<feature type="domain" description="YdbS-like PH" evidence="2">
    <location>
        <begin position="73"/>
        <end position="148"/>
    </location>
</feature>
<accession>A0A3L7JQS7</accession>
<dbReference type="EMBL" id="RCVZ01000016">
    <property type="protein sequence ID" value="RLQ93178.1"/>
    <property type="molecule type" value="Genomic_DNA"/>
</dbReference>
<dbReference type="RefSeq" id="WP_121682086.1">
    <property type="nucleotide sequence ID" value="NZ_RCVZ01000016.1"/>
</dbReference>
<evidence type="ECO:0000313" key="3">
    <source>
        <dbReference type="EMBL" id="RLQ93178.1"/>
    </source>
</evidence>
<evidence type="ECO:0000256" key="1">
    <source>
        <dbReference type="SAM" id="Phobius"/>
    </source>
</evidence>
<dbReference type="PANTHER" id="PTHR34473">
    <property type="entry name" value="UPF0699 TRANSMEMBRANE PROTEIN YDBS"/>
    <property type="match status" value="1"/>
</dbReference>
<protein>
    <recommendedName>
        <fullName evidence="2">YdbS-like PH domain-containing protein</fullName>
    </recommendedName>
</protein>
<gene>
    <name evidence="3" type="ORF">D9X91_18260</name>
</gene>
<feature type="transmembrane region" description="Helical" evidence="1">
    <location>
        <begin position="23"/>
        <end position="43"/>
    </location>
</feature>
<keyword evidence="1" id="KW-0472">Membrane</keyword>
<evidence type="ECO:0000259" key="2">
    <source>
        <dbReference type="Pfam" id="PF03703"/>
    </source>
</evidence>
<keyword evidence="1" id="KW-0812">Transmembrane</keyword>